<evidence type="ECO:0000256" key="1">
    <source>
        <dbReference type="ARBA" id="ARBA00004141"/>
    </source>
</evidence>
<comment type="subcellular location">
    <subcellularLocation>
        <location evidence="1">Membrane</location>
        <topology evidence="1">Multi-pass membrane protein</topology>
    </subcellularLocation>
</comment>
<evidence type="ECO:0000256" key="3">
    <source>
        <dbReference type="ARBA" id="ARBA00022692"/>
    </source>
</evidence>
<dbReference type="OrthoDB" id="2131401at2759"/>
<comment type="similarity">
    <text evidence="2">Belongs to the TMEM170 family.</text>
</comment>
<evidence type="ECO:0000313" key="8">
    <source>
        <dbReference type="Proteomes" id="UP000664534"/>
    </source>
</evidence>
<dbReference type="GO" id="GO:0016020">
    <property type="term" value="C:membrane"/>
    <property type="evidence" value="ECO:0007669"/>
    <property type="project" value="UniProtKB-SubCell"/>
</dbReference>
<keyword evidence="4 6" id="KW-1133">Transmembrane helix</keyword>
<evidence type="ECO:0000256" key="2">
    <source>
        <dbReference type="ARBA" id="ARBA00006325"/>
    </source>
</evidence>
<reference evidence="7" key="1">
    <citation type="submission" date="2021-03" db="EMBL/GenBank/DDBJ databases">
        <authorList>
            <person name="Tagirdzhanova G."/>
        </authorList>
    </citation>
    <scope>NUCLEOTIDE SEQUENCE</scope>
</reference>
<evidence type="ECO:0000256" key="4">
    <source>
        <dbReference type="ARBA" id="ARBA00022989"/>
    </source>
</evidence>
<sequence length="170" mass="18810">MPASANTSTWVPENYTTPSFPSLYWLVGPANLVQPRFLYHVRDIWRFTLFWTIIIFETVHLLAGTYAVVIVWWGRRNRLEENGKRKSEGKGATKVGEDSVKQIKVLWLVPVVYGIVAGVEAVLAGSVVGLILGAVYNAGGFKVSTWIPFVWSLVSVLVLIVSSFSIQGGL</sequence>
<comment type="caution">
    <text evidence="7">The sequence shown here is derived from an EMBL/GenBank/DDBJ whole genome shotgun (WGS) entry which is preliminary data.</text>
</comment>
<evidence type="ECO:0000256" key="5">
    <source>
        <dbReference type="ARBA" id="ARBA00023136"/>
    </source>
</evidence>
<protein>
    <recommendedName>
        <fullName evidence="9">Integral membrane protein</fullName>
    </recommendedName>
</protein>
<dbReference type="PANTHER" id="PTHR22779">
    <property type="entry name" value="SD17342P"/>
    <property type="match status" value="1"/>
</dbReference>
<accession>A0A8H3F8K2</accession>
<evidence type="ECO:0000256" key="6">
    <source>
        <dbReference type="SAM" id="Phobius"/>
    </source>
</evidence>
<keyword evidence="5 6" id="KW-0472">Membrane</keyword>
<evidence type="ECO:0008006" key="9">
    <source>
        <dbReference type="Google" id="ProtNLM"/>
    </source>
</evidence>
<keyword evidence="3 6" id="KW-0812">Transmembrane</keyword>
<dbReference type="InterPro" id="IPR019334">
    <property type="entry name" value="TMEM170A/B/YPR153W-like"/>
</dbReference>
<feature type="transmembrane region" description="Helical" evidence="6">
    <location>
        <begin position="146"/>
        <end position="166"/>
    </location>
</feature>
<dbReference type="EMBL" id="CAJPDT010000018">
    <property type="protein sequence ID" value="CAF9917518.1"/>
    <property type="molecule type" value="Genomic_DNA"/>
</dbReference>
<proteinExistence type="inferred from homology"/>
<gene>
    <name evidence="7" type="ORF">IMSHALPRED_003607</name>
</gene>
<dbReference type="AlphaFoldDB" id="A0A8H3F8K2"/>
<feature type="transmembrane region" description="Helical" evidence="6">
    <location>
        <begin position="49"/>
        <end position="74"/>
    </location>
</feature>
<feature type="transmembrane region" description="Helical" evidence="6">
    <location>
        <begin position="105"/>
        <end position="134"/>
    </location>
</feature>
<organism evidence="7 8">
    <name type="scientific">Imshaugia aleurites</name>
    <dbReference type="NCBI Taxonomy" id="172621"/>
    <lineage>
        <taxon>Eukaryota</taxon>
        <taxon>Fungi</taxon>
        <taxon>Dikarya</taxon>
        <taxon>Ascomycota</taxon>
        <taxon>Pezizomycotina</taxon>
        <taxon>Lecanoromycetes</taxon>
        <taxon>OSLEUM clade</taxon>
        <taxon>Lecanoromycetidae</taxon>
        <taxon>Lecanorales</taxon>
        <taxon>Lecanorineae</taxon>
        <taxon>Parmeliaceae</taxon>
        <taxon>Imshaugia</taxon>
    </lineage>
</organism>
<dbReference type="PANTHER" id="PTHR22779:SF6">
    <property type="entry name" value="SD17342P"/>
    <property type="match status" value="1"/>
</dbReference>
<dbReference type="Proteomes" id="UP000664534">
    <property type="component" value="Unassembled WGS sequence"/>
</dbReference>
<evidence type="ECO:0000313" key="7">
    <source>
        <dbReference type="EMBL" id="CAF9917518.1"/>
    </source>
</evidence>
<dbReference type="Pfam" id="PF10190">
    <property type="entry name" value="Tmemb_170"/>
    <property type="match status" value="1"/>
</dbReference>
<keyword evidence="8" id="KW-1185">Reference proteome</keyword>
<name>A0A8H3F8K2_9LECA</name>